<dbReference type="Gene3D" id="3.40.30.10">
    <property type="entry name" value="Glutaredoxin"/>
    <property type="match status" value="1"/>
</dbReference>
<dbReference type="Proteomes" id="UP000016933">
    <property type="component" value="Unassembled WGS sequence"/>
</dbReference>
<evidence type="ECO:0000256" key="5">
    <source>
        <dbReference type="ARBA" id="ARBA00023284"/>
    </source>
</evidence>
<dbReference type="GO" id="GO:0005777">
    <property type="term" value="C:peroxisome"/>
    <property type="evidence" value="ECO:0007669"/>
    <property type="project" value="TreeGrafter"/>
</dbReference>
<evidence type="ECO:0000256" key="7">
    <source>
        <dbReference type="RuleBase" id="RU366011"/>
    </source>
</evidence>
<dbReference type="Pfam" id="PF08534">
    <property type="entry name" value="Redoxin"/>
    <property type="match status" value="1"/>
</dbReference>
<dbReference type="GO" id="GO:0008379">
    <property type="term" value="F:thioredoxin peroxidase activity"/>
    <property type="evidence" value="ECO:0007669"/>
    <property type="project" value="InterPro"/>
</dbReference>
<reference evidence="9 10" key="2">
    <citation type="journal article" date="2012" name="PLoS Pathog.">
        <title>Diverse lifestyles and strategies of plant pathogenesis encoded in the genomes of eighteen Dothideomycetes fungi.</title>
        <authorList>
            <person name="Ohm R.A."/>
            <person name="Feau N."/>
            <person name="Henrissat B."/>
            <person name="Schoch C.L."/>
            <person name="Horwitz B.A."/>
            <person name="Barry K.W."/>
            <person name="Condon B.J."/>
            <person name="Copeland A.C."/>
            <person name="Dhillon B."/>
            <person name="Glaser F."/>
            <person name="Hesse C.N."/>
            <person name="Kosti I."/>
            <person name="LaButti K."/>
            <person name="Lindquist E.A."/>
            <person name="Lucas S."/>
            <person name="Salamov A.A."/>
            <person name="Bradshaw R.E."/>
            <person name="Ciuffetti L."/>
            <person name="Hamelin R.C."/>
            <person name="Kema G.H.J."/>
            <person name="Lawrence C."/>
            <person name="Scott J.A."/>
            <person name="Spatafora J.W."/>
            <person name="Turgeon B.G."/>
            <person name="de Wit P.J.G.M."/>
            <person name="Zhong S."/>
            <person name="Goodwin S.B."/>
            <person name="Grigoriev I.V."/>
        </authorList>
    </citation>
    <scope>NUCLEOTIDE SEQUENCE [LARGE SCALE GENOMIC DNA]</scope>
    <source>
        <strain evidence="10">NZE10 / CBS 128990</strain>
    </source>
</reference>
<dbReference type="GO" id="GO:0005739">
    <property type="term" value="C:mitochondrion"/>
    <property type="evidence" value="ECO:0007669"/>
    <property type="project" value="TreeGrafter"/>
</dbReference>
<comment type="similarity">
    <text evidence="1 7">Belongs to the peroxiredoxin family. Prx5 subfamily.</text>
</comment>
<evidence type="ECO:0000256" key="2">
    <source>
        <dbReference type="ARBA" id="ARBA00022559"/>
    </source>
</evidence>
<dbReference type="OrthoDB" id="5284003at2759"/>
<gene>
    <name evidence="9" type="ORF">DOTSEDRAFT_175410</name>
</gene>
<dbReference type="STRING" id="675120.N1PJ07"/>
<dbReference type="CDD" id="cd03013">
    <property type="entry name" value="PRX5_like"/>
    <property type="match status" value="1"/>
</dbReference>
<organism evidence="9 10">
    <name type="scientific">Dothistroma septosporum (strain NZE10 / CBS 128990)</name>
    <name type="common">Red band needle blight fungus</name>
    <name type="synonym">Mycosphaerella pini</name>
    <dbReference type="NCBI Taxonomy" id="675120"/>
    <lineage>
        <taxon>Eukaryota</taxon>
        <taxon>Fungi</taxon>
        <taxon>Dikarya</taxon>
        <taxon>Ascomycota</taxon>
        <taxon>Pezizomycotina</taxon>
        <taxon>Dothideomycetes</taxon>
        <taxon>Dothideomycetidae</taxon>
        <taxon>Mycosphaerellales</taxon>
        <taxon>Mycosphaerellaceae</taxon>
        <taxon>Dothistroma</taxon>
    </lineage>
</organism>
<dbReference type="GO" id="GO:0034599">
    <property type="term" value="P:cellular response to oxidative stress"/>
    <property type="evidence" value="ECO:0007669"/>
    <property type="project" value="InterPro"/>
</dbReference>
<dbReference type="InterPro" id="IPR013740">
    <property type="entry name" value="Redoxin"/>
</dbReference>
<keyword evidence="4 7" id="KW-0560">Oxidoreductase</keyword>
<evidence type="ECO:0000313" key="10">
    <source>
        <dbReference type="Proteomes" id="UP000016933"/>
    </source>
</evidence>
<sequence>MSKVKAGDSIPDVECLEGGPDKKVNLAQELASGKGLILTVPAAYSPDCSARHIPEYIDSKQLQSAGKVFVVSVNDFFVMKAWQEVLDPGNKSGIHFLADADGNFSKQLGLQFEYPPVFGQAKRSVRSAIVVEDGKVKSVHIEPDNTGVKESSAEAILGKL</sequence>
<reference evidence="10" key="1">
    <citation type="journal article" date="2012" name="PLoS Genet.">
        <title>The genomes of the fungal plant pathogens Cladosporium fulvum and Dothistroma septosporum reveal adaptation to different hosts and lifestyles but also signatures of common ancestry.</title>
        <authorList>
            <person name="de Wit P.J.G.M."/>
            <person name="van der Burgt A."/>
            <person name="Oekmen B."/>
            <person name="Stergiopoulos I."/>
            <person name="Abd-Elsalam K.A."/>
            <person name="Aerts A.L."/>
            <person name="Bahkali A.H."/>
            <person name="Beenen H.G."/>
            <person name="Chettri P."/>
            <person name="Cox M.P."/>
            <person name="Datema E."/>
            <person name="de Vries R.P."/>
            <person name="Dhillon B."/>
            <person name="Ganley A.R."/>
            <person name="Griffiths S.A."/>
            <person name="Guo Y."/>
            <person name="Hamelin R.C."/>
            <person name="Henrissat B."/>
            <person name="Kabir M.S."/>
            <person name="Jashni M.K."/>
            <person name="Kema G."/>
            <person name="Klaubauf S."/>
            <person name="Lapidus A."/>
            <person name="Levasseur A."/>
            <person name="Lindquist E."/>
            <person name="Mehrabi R."/>
            <person name="Ohm R.A."/>
            <person name="Owen T.J."/>
            <person name="Salamov A."/>
            <person name="Schwelm A."/>
            <person name="Schijlen E."/>
            <person name="Sun H."/>
            <person name="van den Burg H.A."/>
            <person name="van Ham R.C.H.J."/>
            <person name="Zhang S."/>
            <person name="Goodwin S.B."/>
            <person name="Grigoriev I.V."/>
            <person name="Collemare J."/>
            <person name="Bradshaw R.E."/>
        </authorList>
    </citation>
    <scope>NUCLEOTIDE SEQUENCE [LARGE SCALE GENOMIC DNA]</scope>
    <source>
        <strain evidence="10">NZE10 / CBS 128990</strain>
    </source>
</reference>
<name>N1PJ07_DOTSN</name>
<dbReference type="PANTHER" id="PTHR10430">
    <property type="entry name" value="PEROXIREDOXIN"/>
    <property type="match status" value="1"/>
</dbReference>
<keyword evidence="2 7" id="KW-0575">Peroxidase</keyword>
<dbReference type="GO" id="GO:0005829">
    <property type="term" value="C:cytosol"/>
    <property type="evidence" value="ECO:0007669"/>
    <property type="project" value="TreeGrafter"/>
</dbReference>
<protein>
    <recommendedName>
        <fullName evidence="8">Thioredoxin domain-containing protein</fullName>
    </recommendedName>
</protein>
<proteinExistence type="inferred from homology"/>
<evidence type="ECO:0000256" key="6">
    <source>
        <dbReference type="PIRSR" id="PIRSR637944-1"/>
    </source>
</evidence>
<evidence type="ECO:0000256" key="3">
    <source>
        <dbReference type="ARBA" id="ARBA00022862"/>
    </source>
</evidence>
<comment type="function">
    <text evidence="7">Thiol-specific peroxidase that catalyzes the reduction of hydrogen peroxide and organic hydroperoxides to water and alcohols, respectively. Plays a role in cell protection against oxidative stress by detoxifying peroxides.</text>
</comment>
<accession>N1PJ07</accession>
<keyword evidence="10" id="KW-1185">Reference proteome</keyword>
<dbReference type="OMA" id="CSARHIP"/>
<keyword evidence="5 7" id="KW-0676">Redox-active center</keyword>
<evidence type="ECO:0000256" key="1">
    <source>
        <dbReference type="ARBA" id="ARBA00010505"/>
    </source>
</evidence>
<evidence type="ECO:0000256" key="4">
    <source>
        <dbReference type="ARBA" id="ARBA00023002"/>
    </source>
</evidence>
<dbReference type="GO" id="GO:0045454">
    <property type="term" value="P:cell redox homeostasis"/>
    <property type="evidence" value="ECO:0007669"/>
    <property type="project" value="TreeGrafter"/>
</dbReference>
<dbReference type="InterPro" id="IPR013766">
    <property type="entry name" value="Thioredoxin_domain"/>
</dbReference>
<dbReference type="eggNOG" id="KOG0541">
    <property type="taxonomic scope" value="Eukaryota"/>
</dbReference>
<feature type="domain" description="Thioredoxin" evidence="8">
    <location>
        <begin position="4"/>
        <end position="160"/>
    </location>
</feature>
<dbReference type="HOGENOM" id="CLU_072440_3_0_1"/>
<evidence type="ECO:0000313" key="9">
    <source>
        <dbReference type="EMBL" id="EME42377.1"/>
    </source>
</evidence>
<dbReference type="InterPro" id="IPR036249">
    <property type="entry name" value="Thioredoxin-like_sf"/>
</dbReference>
<dbReference type="SUPFAM" id="SSF52833">
    <property type="entry name" value="Thioredoxin-like"/>
    <property type="match status" value="1"/>
</dbReference>
<keyword evidence="3 7" id="KW-0049">Antioxidant</keyword>
<dbReference type="PROSITE" id="PS51352">
    <property type="entry name" value="THIOREDOXIN_2"/>
    <property type="match status" value="1"/>
</dbReference>
<evidence type="ECO:0000259" key="8">
    <source>
        <dbReference type="PROSITE" id="PS51352"/>
    </source>
</evidence>
<dbReference type="FunFam" id="3.40.30.10:FF:000159">
    <property type="entry name" value="Peroxiredoxin"/>
    <property type="match status" value="1"/>
</dbReference>
<dbReference type="InterPro" id="IPR037944">
    <property type="entry name" value="PRX5-like"/>
</dbReference>
<dbReference type="PANTHER" id="PTHR10430:SF39">
    <property type="entry name" value="PEROXISOMAL MEMBRANE ASSOCIATED PROTEIN 20"/>
    <property type="match status" value="1"/>
</dbReference>
<dbReference type="GO" id="GO:0042744">
    <property type="term" value="P:hydrogen peroxide catabolic process"/>
    <property type="evidence" value="ECO:0007669"/>
    <property type="project" value="TreeGrafter"/>
</dbReference>
<dbReference type="AlphaFoldDB" id="N1PJ07"/>
<feature type="active site" description="Cysteine sulfenic acid (-SOH) intermediate" evidence="6">
    <location>
        <position position="48"/>
    </location>
</feature>
<dbReference type="EMBL" id="KB446541">
    <property type="protein sequence ID" value="EME42377.1"/>
    <property type="molecule type" value="Genomic_DNA"/>
</dbReference>